<name>A0ABR2XJN4_9PEZI</name>
<dbReference type="Proteomes" id="UP001465668">
    <property type="component" value="Unassembled WGS sequence"/>
</dbReference>
<dbReference type="PANTHER" id="PTHR47256:SF1">
    <property type="entry name" value="ZN(II)2CYS6 TRANSCRIPTION FACTOR (EUROFUNG)"/>
    <property type="match status" value="1"/>
</dbReference>
<evidence type="ECO:0008006" key="3">
    <source>
        <dbReference type="Google" id="ProtNLM"/>
    </source>
</evidence>
<reference evidence="1 2" key="1">
    <citation type="submission" date="2024-02" db="EMBL/GenBank/DDBJ databases">
        <title>First draft genome assembly of two strains of Seiridium cardinale.</title>
        <authorList>
            <person name="Emiliani G."/>
            <person name="Scali E."/>
        </authorList>
    </citation>
    <scope>NUCLEOTIDE SEQUENCE [LARGE SCALE GENOMIC DNA]</scope>
    <source>
        <strain evidence="1 2">BM-138-000479</strain>
    </source>
</reference>
<proteinExistence type="predicted"/>
<gene>
    <name evidence="1" type="ORF">SCAR479_09282</name>
</gene>
<protein>
    <recommendedName>
        <fullName evidence="3">Transcription factor domain-containing protein</fullName>
    </recommendedName>
</protein>
<dbReference type="PANTHER" id="PTHR47256">
    <property type="entry name" value="ZN(II)2CYS6 TRANSCRIPTION FACTOR (EUROFUNG)-RELATED"/>
    <property type="match status" value="1"/>
</dbReference>
<dbReference type="EMBL" id="JARVKM010000045">
    <property type="protein sequence ID" value="KAK9773942.1"/>
    <property type="molecule type" value="Genomic_DNA"/>
</dbReference>
<dbReference type="InterPro" id="IPR053187">
    <property type="entry name" value="Notoamide_regulator"/>
</dbReference>
<organism evidence="1 2">
    <name type="scientific">Seiridium cardinale</name>
    <dbReference type="NCBI Taxonomy" id="138064"/>
    <lineage>
        <taxon>Eukaryota</taxon>
        <taxon>Fungi</taxon>
        <taxon>Dikarya</taxon>
        <taxon>Ascomycota</taxon>
        <taxon>Pezizomycotina</taxon>
        <taxon>Sordariomycetes</taxon>
        <taxon>Xylariomycetidae</taxon>
        <taxon>Amphisphaeriales</taxon>
        <taxon>Sporocadaceae</taxon>
        <taxon>Seiridium</taxon>
    </lineage>
</organism>
<dbReference type="CDD" id="cd12148">
    <property type="entry name" value="fungal_TF_MHR"/>
    <property type="match status" value="1"/>
</dbReference>
<sequence>MRSLNISNKIGHVIFCSPCKRRGTTCEYRAVSEVQVHKLNAHEKLYEILRNSHDDDAAMITRRIRSGEDVEQLVRSIQEGDLLLQLSLHPEWKFRYDFPSSFRHMPSRLSRWENPYLESKCLIRWPVSPAATGDASSIDQVAHEDRMYVVPYHAARLADRRLDMIDLTRYTAIVKDKALLRSLLEIYLLCEYPFDSFFHADLFLDDLARGEGHHCAPVLINAVLAAAWHGYRAASLRAQHWRSDDLGYQLLAESKRLLELEQDNPSIATVQAAATISLVCVIDGVDKLGWRYLLDAIEMGLHLGIFTPDPRLGARDQLAIATTAWHIFNWQSWVCWHNFRPPLLQEQPSHTLPLKQGSGANPGEIYIQYPGSPLRIGMLQVEMLQSISELHIIIYRIGARLFGGADASGVLSLDDAYSALGVLESWYCKLPEVLSPLNIVLPNHLKLHMQYFELIISIFDPHKDVTDTSLSVPSPKDIIGRAKACFETLLRMYYIRHGFEAYDYALFQYLAQLAFSALRDSAAVSTDVEQKELQSTQLLCAKGLWDQGKNTLICQAIFSQFRYMLKDSEVQREISRFAEENLQLDVMLKELRTEWPVGVFTLPSPKEDERNLTVVESLWRIVRQN</sequence>
<evidence type="ECO:0000313" key="2">
    <source>
        <dbReference type="Proteomes" id="UP001465668"/>
    </source>
</evidence>
<accession>A0ABR2XJN4</accession>
<keyword evidence="2" id="KW-1185">Reference proteome</keyword>
<evidence type="ECO:0000313" key="1">
    <source>
        <dbReference type="EMBL" id="KAK9773942.1"/>
    </source>
</evidence>
<comment type="caution">
    <text evidence="1">The sequence shown here is derived from an EMBL/GenBank/DDBJ whole genome shotgun (WGS) entry which is preliminary data.</text>
</comment>